<dbReference type="PATRIC" id="fig|1263870.3.peg.4777"/>
<evidence type="ECO:0000313" key="1">
    <source>
        <dbReference type="EMBL" id="EMI54068.1"/>
    </source>
</evidence>
<sequence length="493" mass="55119">MASVWPRRDRSIEKRGRADLVWVVAVAAVWMNGCGTSERPSESGAVSRQAAHDVDAQTRLREVFGAYQASTFYEDDGEVVIRSPRTSGSGSFANQQETAPLRVRLDPRQLAVDAYTARIRVSAGEDVRRSRERLELIAWFNEPETSHFDAQVLVQRWDSSPEDRLRLENVLRDEVLRSRVSAGLAGPPPQLEWLLADRPMKKLFTDDSRFEWLDTGEIDGVELQRIAVTSDRERFVFWIHPVTNLIRRVELPVPPSIGDQREGWELFLELRAATFLAPVQGFGTGETSPQFESRPRFREKWVGRFVPVPPPPPSPLLGKEIRIEELMTAKGVGEPGVLLESRFLIASISPEDSSDRPAWMAEWGRMLPALNTTSAGRMRFIALSSHRDVAQTLRQYPSSLVSVVDPAGVSGVLRKLRLSGGAFAVLSTPRNTGAPAKLLLVENESDPGSIQNAIAVIRDSQSGIDVPKKIREDYESLVRDYESALRTHRLPSN</sequence>
<comment type="caution">
    <text evidence="1">The sequence shown here is derived from an EMBL/GenBank/DDBJ whole genome shotgun (WGS) entry which is preliminary data.</text>
</comment>
<evidence type="ECO:0000313" key="2">
    <source>
        <dbReference type="Proteomes" id="UP000011885"/>
    </source>
</evidence>
<name>M5UDJ2_9BACT</name>
<dbReference type="EMBL" id="ANOH01000306">
    <property type="protein sequence ID" value="EMI54068.1"/>
    <property type="molecule type" value="Genomic_DNA"/>
</dbReference>
<proteinExistence type="predicted"/>
<gene>
    <name evidence="1" type="ORF">RSSM_04514</name>
</gene>
<dbReference type="AlphaFoldDB" id="M5UDJ2"/>
<keyword evidence="2" id="KW-1185">Reference proteome</keyword>
<dbReference type="Proteomes" id="UP000011885">
    <property type="component" value="Unassembled WGS sequence"/>
</dbReference>
<protein>
    <submittedName>
        <fullName evidence="1">Signal peptide protein</fullName>
    </submittedName>
</protein>
<accession>M5UDJ2</accession>
<organism evidence="1 2">
    <name type="scientific">Rhodopirellula sallentina SM41</name>
    <dbReference type="NCBI Taxonomy" id="1263870"/>
    <lineage>
        <taxon>Bacteria</taxon>
        <taxon>Pseudomonadati</taxon>
        <taxon>Planctomycetota</taxon>
        <taxon>Planctomycetia</taxon>
        <taxon>Pirellulales</taxon>
        <taxon>Pirellulaceae</taxon>
        <taxon>Rhodopirellula</taxon>
    </lineage>
</organism>
<reference evidence="1 2" key="1">
    <citation type="journal article" date="2013" name="Mar. Genomics">
        <title>Expression of sulfatases in Rhodopirellula baltica and the diversity of sulfatases in the genus Rhodopirellula.</title>
        <authorList>
            <person name="Wegner C.E."/>
            <person name="Richter-Heitmann T."/>
            <person name="Klindworth A."/>
            <person name="Klockow C."/>
            <person name="Richter M."/>
            <person name="Achstetter T."/>
            <person name="Glockner F.O."/>
            <person name="Harder J."/>
        </authorList>
    </citation>
    <scope>NUCLEOTIDE SEQUENCE [LARGE SCALE GENOMIC DNA]</scope>
    <source>
        <strain evidence="1 2">SM41</strain>
    </source>
</reference>